<dbReference type="Gene3D" id="3.40.50.2000">
    <property type="entry name" value="Glycogen Phosphorylase B"/>
    <property type="match status" value="2"/>
</dbReference>
<evidence type="ECO:0000259" key="1">
    <source>
        <dbReference type="Pfam" id="PF00534"/>
    </source>
</evidence>
<dbReference type="STRING" id="699431.SY89_00617"/>
<feature type="domain" description="Glycosyl transferase family 1" evidence="1">
    <location>
        <begin position="197"/>
        <end position="341"/>
    </location>
</feature>
<dbReference type="PANTHER" id="PTHR45919:SF1">
    <property type="entry name" value="GDP-MAN:MAN(3)GLCNAC(2)-PP-DOL ALPHA-1,2-MANNOSYLTRANSFERASE"/>
    <property type="match status" value="1"/>
</dbReference>
<evidence type="ECO:0000259" key="2">
    <source>
        <dbReference type="Pfam" id="PF13439"/>
    </source>
</evidence>
<dbReference type="InterPro" id="IPR038013">
    <property type="entry name" value="ALG11"/>
</dbReference>
<proteinExistence type="predicted"/>
<evidence type="ECO:0000313" key="4">
    <source>
        <dbReference type="Proteomes" id="UP000050535"/>
    </source>
</evidence>
<sequence>MARVAVLHNTLDFRGGADAVCAHVCEALQRDHAVTLFTISATELATLDEMFGTATDVTVRRPPLGRRLARLLSRADDRFGPQLALRSALLTRWFRRHAAAFDVAVSTANEFALPLPSVQYVHFPQFNTDVPGPDGVHGDGGPNRLWTRIAGLADRRLPQDATLIANSGYTASHVAARYGREPAVVHPPVDPIPGAPWPDREPGIVTVGRIAPDNRALDAVRIVDGVRDRGVELHLHLVGSTADAYRSYRRRVAAAAASREYVTLHTDASRARLEALLGNHRYGLNTKHGEHFGMALAEYAAAGMVAFAHDSGGAPEVVDGADDRLFDSVPAAVDRIVDAVESGARPRLSPDRFGVDRFHGEVRALVAAGLE</sequence>
<dbReference type="SUPFAM" id="SSF53756">
    <property type="entry name" value="UDP-Glycosyltransferase/glycogen phosphorylase"/>
    <property type="match status" value="1"/>
</dbReference>
<dbReference type="Pfam" id="PF13439">
    <property type="entry name" value="Glyco_transf_4"/>
    <property type="match status" value="1"/>
</dbReference>
<dbReference type="InterPro" id="IPR028098">
    <property type="entry name" value="Glyco_trans_4-like_N"/>
</dbReference>
<evidence type="ECO:0000313" key="3">
    <source>
        <dbReference type="EMBL" id="KPN29897.1"/>
    </source>
</evidence>
<dbReference type="GO" id="GO:0004377">
    <property type="term" value="F:GDP-Man:Man(3)GlcNAc(2)-PP-Dol alpha-1,2-mannosyltransferase activity"/>
    <property type="evidence" value="ECO:0007669"/>
    <property type="project" value="InterPro"/>
</dbReference>
<dbReference type="AlphaFoldDB" id="A0A0P7G9A2"/>
<dbReference type="EMBL" id="LGUC01000001">
    <property type="protein sequence ID" value="KPN29897.1"/>
    <property type="molecule type" value="Genomic_DNA"/>
</dbReference>
<gene>
    <name evidence="3" type="ORF">SY89_00617</name>
</gene>
<dbReference type="GO" id="GO:0016020">
    <property type="term" value="C:membrane"/>
    <property type="evidence" value="ECO:0007669"/>
    <property type="project" value="TreeGrafter"/>
</dbReference>
<protein>
    <submittedName>
        <fullName evidence="3">Glycosyl transferases group 1</fullName>
    </submittedName>
</protein>
<dbReference type="GO" id="GO:0006487">
    <property type="term" value="P:protein N-linked glycosylation"/>
    <property type="evidence" value="ECO:0007669"/>
    <property type="project" value="TreeGrafter"/>
</dbReference>
<keyword evidence="4" id="KW-1185">Reference proteome</keyword>
<dbReference type="PANTHER" id="PTHR45919">
    <property type="entry name" value="GDP-MAN:MAN(3)GLCNAC(2)-PP-DOL ALPHA-1,2-MANNOSYLTRANSFERASE"/>
    <property type="match status" value="1"/>
</dbReference>
<name>A0A0P7G9A2_9EURY</name>
<dbReference type="InterPro" id="IPR001296">
    <property type="entry name" value="Glyco_trans_1"/>
</dbReference>
<dbReference type="Pfam" id="PF00534">
    <property type="entry name" value="Glycos_transf_1"/>
    <property type="match status" value="1"/>
</dbReference>
<dbReference type="PATRIC" id="fig|699431.3.peg.636"/>
<feature type="domain" description="Glycosyltransferase subfamily 4-like N-terminal" evidence="2">
    <location>
        <begin position="15"/>
        <end position="191"/>
    </location>
</feature>
<organism evidence="3 4">
    <name type="scientific">Halolamina pelagica</name>
    <dbReference type="NCBI Taxonomy" id="699431"/>
    <lineage>
        <taxon>Archaea</taxon>
        <taxon>Methanobacteriati</taxon>
        <taxon>Methanobacteriota</taxon>
        <taxon>Stenosarchaea group</taxon>
        <taxon>Halobacteria</taxon>
        <taxon>Halobacteriales</taxon>
        <taxon>Haloferacaceae</taxon>
    </lineage>
</organism>
<dbReference type="RefSeq" id="WP_054583054.1">
    <property type="nucleotide sequence ID" value="NZ_LGUC01000001.1"/>
</dbReference>
<reference evidence="4" key="1">
    <citation type="submission" date="2013-11" db="EMBL/GenBank/DDBJ databases">
        <authorList>
            <person name="Hoang H.T."/>
            <person name="Killian M.L."/>
            <person name="Madson D.M."/>
            <person name="Arruda P.H.E."/>
            <person name="Sun D."/>
            <person name="Schwartz K.J."/>
            <person name="Yoon K."/>
        </authorList>
    </citation>
    <scope>NUCLEOTIDE SEQUENCE [LARGE SCALE GENOMIC DNA]</scope>
    <source>
        <strain evidence="4">CDK2</strain>
    </source>
</reference>
<dbReference type="OrthoDB" id="132546at2157"/>
<accession>A0A0P7G9A2</accession>
<dbReference type="Proteomes" id="UP000050535">
    <property type="component" value="Unassembled WGS sequence"/>
</dbReference>
<comment type="caution">
    <text evidence="3">The sequence shown here is derived from an EMBL/GenBank/DDBJ whole genome shotgun (WGS) entry which is preliminary data.</text>
</comment>
<keyword evidence="3" id="KW-0808">Transferase</keyword>